<evidence type="ECO:0000313" key="3">
    <source>
        <dbReference type="Proteomes" id="UP001168883"/>
    </source>
</evidence>
<protein>
    <recommendedName>
        <fullName evidence="4">DUF916 domain-containing protein</fullName>
    </recommendedName>
</protein>
<reference evidence="2" key="1">
    <citation type="submission" date="2023-07" db="EMBL/GenBank/DDBJ databases">
        <authorList>
            <person name="Aktuganov G."/>
            <person name="Boyko T."/>
            <person name="Delegan Y."/>
            <person name="Galimzianova N."/>
            <person name="Gilvanova E."/>
            <person name="Korobov V."/>
            <person name="Kuzmina L."/>
            <person name="Melentiev A."/>
            <person name="Milman P."/>
            <person name="Ryabova A."/>
            <person name="Stupak E."/>
            <person name="Yasakov T."/>
            <person name="Zharikova N."/>
            <person name="Zhurenko E."/>
        </authorList>
    </citation>
    <scope>NUCLEOTIDE SEQUENCE</scope>
    <source>
        <strain evidence="2">IB-739</strain>
    </source>
</reference>
<organism evidence="2 3">
    <name type="scientific">Paenibacillus ehimensis</name>
    <dbReference type="NCBI Taxonomy" id="79264"/>
    <lineage>
        <taxon>Bacteria</taxon>
        <taxon>Bacillati</taxon>
        <taxon>Bacillota</taxon>
        <taxon>Bacilli</taxon>
        <taxon>Bacillales</taxon>
        <taxon>Paenibacillaceae</taxon>
        <taxon>Paenibacillus</taxon>
    </lineage>
</organism>
<dbReference type="Proteomes" id="UP001168883">
    <property type="component" value="Unassembled WGS sequence"/>
</dbReference>
<name>A0ABT8V249_9BACL</name>
<sequence>MRTVFKLMLCVLLGSAIGLAFNVMVSSNKSKEPKTITEGYGMKLTDASGEKVTRFFLDLSDTNEFNYTVHFTNHSRNDESFTLCLLLDYIKIPFKVPADPHTPVNEYKFSVANGASVSIPVRFSTESLSPDLHALAISVAANKDNPRDKQDKIKEHFGMIGRYTIKTSGKDEFSKTDVPDRSSYAVSKLPVRGIMINQQFENTDKFSPLPKIIHAKPNEKIKLAIRAGGFAGAKDYLAWLMIDDRQLPFPDGKLYWWFEAPPEKAALRQIEITAPEEPGHYEVYGYVMNSPWETMVEISGKVIGNRSSHKITIQVE</sequence>
<dbReference type="EMBL" id="JAUMKJ010000001">
    <property type="protein sequence ID" value="MDO3675492.1"/>
    <property type="molecule type" value="Genomic_DNA"/>
</dbReference>
<comment type="caution">
    <text evidence="2">The sequence shown here is derived from an EMBL/GenBank/DDBJ whole genome shotgun (WGS) entry which is preliminary data.</text>
</comment>
<accession>A0ABT8V249</accession>
<proteinExistence type="predicted"/>
<evidence type="ECO:0000313" key="2">
    <source>
        <dbReference type="EMBL" id="MDO3675492.1"/>
    </source>
</evidence>
<evidence type="ECO:0008006" key="4">
    <source>
        <dbReference type="Google" id="ProtNLM"/>
    </source>
</evidence>
<dbReference type="RefSeq" id="WP_302876981.1">
    <property type="nucleotide sequence ID" value="NZ_JAUMKJ010000001.1"/>
</dbReference>
<keyword evidence="1" id="KW-0732">Signal</keyword>
<feature type="chain" id="PRO_5046981741" description="DUF916 domain-containing protein" evidence="1">
    <location>
        <begin position="21"/>
        <end position="316"/>
    </location>
</feature>
<feature type="signal peptide" evidence="1">
    <location>
        <begin position="1"/>
        <end position="20"/>
    </location>
</feature>
<gene>
    <name evidence="2" type="ORF">Q3C12_00645</name>
</gene>
<evidence type="ECO:0000256" key="1">
    <source>
        <dbReference type="SAM" id="SignalP"/>
    </source>
</evidence>
<keyword evidence="3" id="KW-1185">Reference proteome</keyword>